<organism evidence="2 3">
    <name type="scientific">Rhizophlyctis rosea</name>
    <dbReference type="NCBI Taxonomy" id="64517"/>
    <lineage>
        <taxon>Eukaryota</taxon>
        <taxon>Fungi</taxon>
        <taxon>Fungi incertae sedis</taxon>
        <taxon>Chytridiomycota</taxon>
        <taxon>Chytridiomycota incertae sedis</taxon>
        <taxon>Chytridiomycetes</taxon>
        <taxon>Rhizophlyctidales</taxon>
        <taxon>Rhizophlyctidaceae</taxon>
        <taxon>Rhizophlyctis</taxon>
    </lineage>
</organism>
<feature type="region of interest" description="Disordered" evidence="1">
    <location>
        <begin position="1"/>
        <end position="21"/>
    </location>
</feature>
<dbReference type="PANTHER" id="PTHR34068">
    <property type="entry name" value="UPF0145 PROTEIN YBJQ"/>
    <property type="match status" value="1"/>
</dbReference>
<keyword evidence="3" id="KW-1185">Reference proteome</keyword>
<accession>A0AAD5X4M8</accession>
<evidence type="ECO:0000256" key="1">
    <source>
        <dbReference type="SAM" id="MobiDB-lite"/>
    </source>
</evidence>
<evidence type="ECO:0000313" key="3">
    <source>
        <dbReference type="Proteomes" id="UP001212841"/>
    </source>
</evidence>
<dbReference type="Pfam" id="PF01906">
    <property type="entry name" value="YbjQ_1"/>
    <property type="match status" value="1"/>
</dbReference>
<reference evidence="2" key="1">
    <citation type="submission" date="2020-05" db="EMBL/GenBank/DDBJ databases">
        <title>Phylogenomic resolution of chytrid fungi.</title>
        <authorList>
            <person name="Stajich J.E."/>
            <person name="Amses K."/>
            <person name="Simmons R."/>
            <person name="Seto K."/>
            <person name="Myers J."/>
            <person name="Bonds A."/>
            <person name="Quandt C.A."/>
            <person name="Barry K."/>
            <person name="Liu P."/>
            <person name="Grigoriev I."/>
            <person name="Longcore J.E."/>
            <person name="James T.Y."/>
        </authorList>
    </citation>
    <scope>NUCLEOTIDE SEQUENCE</scope>
    <source>
        <strain evidence="2">JEL0318</strain>
    </source>
</reference>
<comment type="caution">
    <text evidence="2">The sequence shown here is derived from an EMBL/GenBank/DDBJ whole genome shotgun (WGS) entry which is preliminary data.</text>
</comment>
<feature type="compositionally biased region" description="Low complexity" evidence="1">
    <location>
        <begin position="7"/>
        <end position="21"/>
    </location>
</feature>
<dbReference type="SUPFAM" id="SSF117782">
    <property type="entry name" value="YbjQ-like"/>
    <property type="match status" value="1"/>
</dbReference>
<dbReference type="Proteomes" id="UP001212841">
    <property type="component" value="Unassembled WGS sequence"/>
</dbReference>
<evidence type="ECO:0008006" key="4">
    <source>
        <dbReference type="Google" id="ProtNLM"/>
    </source>
</evidence>
<protein>
    <recommendedName>
        <fullName evidence="4">Heavy metal-binding domain-containing protein</fullName>
    </recommendedName>
</protein>
<gene>
    <name evidence="2" type="ORF">HK097_007113</name>
</gene>
<proteinExistence type="predicted"/>
<dbReference type="InterPro" id="IPR002765">
    <property type="entry name" value="UPF0145_YbjQ-like"/>
</dbReference>
<name>A0AAD5X4M8_9FUNG</name>
<dbReference type="InterPro" id="IPR035439">
    <property type="entry name" value="UPF0145_dom_sf"/>
</dbReference>
<dbReference type="Gene3D" id="3.30.110.70">
    <property type="entry name" value="Hypothetical protein apc22750. Chain B"/>
    <property type="match status" value="1"/>
</dbReference>
<dbReference type="EMBL" id="JADGJD010000035">
    <property type="protein sequence ID" value="KAJ3056384.1"/>
    <property type="molecule type" value="Genomic_DNA"/>
</dbReference>
<dbReference type="AlphaFoldDB" id="A0AAD5X4M8"/>
<sequence length="146" mass="15033">MTLYTTSSLSASGASSSSAEPSPAYQVLLSTLPGPALEGFTIKQELGIVMATATGLHTSSSFSTGKRAEHLAEAAEQTRAKAVESLQAQAVARGANAVFGVQFTHGTSGDSGAYQIVSVYGTACIVGPKEEVPPPPIYSRLTIRKT</sequence>
<evidence type="ECO:0000313" key="2">
    <source>
        <dbReference type="EMBL" id="KAJ3056384.1"/>
    </source>
</evidence>